<keyword evidence="7 8" id="KW-1133">Transmembrane helix</keyword>
<evidence type="ECO:0000313" key="10">
    <source>
        <dbReference type="EMBL" id="AYL99113.1"/>
    </source>
</evidence>
<dbReference type="CDD" id="cd00082">
    <property type="entry name" value="HisKA"/>
    <property type="match status" value="1"/>
</dbReference>
<dbReference type="InterPro" id="IPR036890">
    <property type="entry name" value="HATPase_C_sf"/>
</dbReference>
<dbReference type="PANTHER" id="PTHR45436:SF5">
    <property type="entry name" value="SENSOR HISTIDINE KINASE TRCS"/>
    <property type="match status" value="1"/>
</dbReference>
<dbReference type="AlphaFoldDB" id="A0A494W5N7"/>
<dbReference type="InterPro" id="IPR036097">
    <property type="entry name" value="HisK_dim/P_sf"/>
</dbReference>
<feature type="domain" description="Histidine kinase" evidence="9">
    <location>
        <begin position="216"/>
        <end position="417"/>
    </location>
</feature>
<dbReference type="EC" id="2.7.13.3" evidence="2"/>
<evidence type="ECO:0000256" key="3">
    <source>
        <dbReference type="ARBA" id="ARBA00022553"/>
    </source>
</evidence>
<dbReference type="PANTHER" id="PTHR45436">
    <property type="entry name" value="SENSOR HISTIDINE KINASE YKOH"/>
    <property type="match status" value="1"/>
</dbReference>
<dbReference type="Pfam" id="PF00512">
    <property type="entry name" value="HisKA"/>
    <property type="match status" value="1"/>
</dbReference>
<proteinExistence type="predicted"/>
<sequence>MKLSAHYTKTSVYISLSVLFIGAIIYYFAINFIADSQLDRGLQQQLTEAEEYLRTGQAPQQYDLDRDHAVFTQTMQQTLKKRFFDTVYFNPKTQKAESGRAVEELCTFNNVHYIVRITISREGTKYLIEVITIITLALLAILVFTLFLTNRYLLDGLWKPFYGTLREIKEFNIADVPRFSGQPSKVEEFNELNSAINEMSLRVKDDYLSLKEFTENASHEMMTPLAVVTTKLDTLIQDETLGPEQLSQITDIYASINKSTRLNQALILLAKLENKVITDVEVIVLESAIESKAMQFQELLQAKNLSLSQQLTHKTFEASKYLIDILLNNFFSNAIRHNYEGGTIEVMLSEKELCFKNTGTPDDLAQQHIFERFKKGKESQGMGLGLTLVKNICQLYRLGISYSHVNGMHIFTVKFPH</sequence>
<dbReference type="Pfam" id="PF02518">
    <property type="entry name" value="HATPase_c"/>
    <property type="match status" value="1"/>
</dbReference>
<dbReference type="Proteomes" id="UP000270046">
    <property type="component" value="Chromosome"/>
</dbReference>
<dbReference type="InterPro" id="IPR050428">
    <property type="entry name" value="TCS_sensor_his_kinase"/>
</dbReference>
<dbReference type="PROSITE" id="PS50109">
    <property type="entry name" value="HIS_KIN"/>
    <property type="match status" value="1"/>
</dbReference>
<dbReference type="Gene3D" id="3.30.565.10">
    <property type="entry name" value="Histidine kinase-like ATPase, C-terminal domain"/>
    <property type="match status" value="1"/>
</dbReference>
<evidence type="ECO:0000259" key="9">
    <source>
        <dbReference type="PROSITE" id="PS50109"/>
    </source>
</evidence>
<evidence type="ECO:0000313" key="11">
    <source>
        <dbReference type="Proteomes" id="UP000270046"/>
    </source>
</evidence>
<feature type="transmembrane region" description="Helical" evidence="8">
    <location>
        <begin position="12"/>
        <end position="34"/>
    </location>
</feature>
<dbReference type="RefSeq" id="WP_119407356.1">
    <property type="nucleotide sequence ID" value="NZ_CP032869.1"/>
</dbReference>
<evidence type="ECO:0000256" key="8">
    <source>
        <dbReference type="SAM" id="Phobius"/>
    </source>
</evidence>
<name>A0A494W5N7_9SPHI</name>
<keyword evidence="8" id="KW-0472">Membrane</keyword>
<keyword evidence="3" id="KW-0597">Phosphoprotein</keyword>
<keyword evidence="5 8" id="KW-0812">Transmembrane</keyword>
<evidence type="ECO:0000256" key="7">
    <source>
        <dbReference type="ARBA" id="ARBA00022989"/>
    </source>
</evidence>
<dbReference type="CDD" id="cd00075">
    <property type="entry name" value="HATPase"/>
    <property type="match status" value="1"/>
</dbReference>
<dbReference type="SUPFAM" id="SSF47384">
    <property type="entry name" value="Homodimeric domain of signal transducing histidine kinase"/>
    <property type="match status" value="1"/>
</dbReference>
<dbReference type="GO" id="GO:0005886">
    <property type="term" value="C:plasma membrane"/>
    <property type="evidence" value="ECO:0007669"/>
    <property type="project" value="TreeGrafter"/>
</dbReference>
<evidence type="ECO:0000256" key="2">
    <source>
        <dbReference type="ARBA" id="ARBA00012438"/>
    </source>
</evidence>
<dbReference type="SMART" id="SM00388">
    <property type="entry name" value="HisKA"/>
    <property type="match status" value="1"/>
</dbReference>
<dbReference type="EMBL" id="CP032869">
    <property type="protein sequence ID" value="AYL99113.1"/>
    <property type="molecule type" value="Genomic_DNA"/>
</dbReference>
<feature type="transmembrane region" description="Helical" evidence="8">
    <location>
        <begin position="126"/>
        <end position="148"/>
    </location>
</feature>
<dbReference type="SMART" id="SM00387">
    <property type="entry name" value="HATPase_c"/>
    <property type="match status" value="1"/>
</dbReference>
<keyword evidence="4" id="KW-0808">Transferase</keyword>
<reference evidence="10 11" key="1">
    <citation type="submission" date="2018-10" db="EMBL/GenBank/DDBJ databases">
        <title>Genome sequencing of Mucilaginibacter sp. HYN0043.</title>
        <authorList>
            <person name="Kim M."/>
            <person name="Yi H."/>
        </authorList>
    </citation>
    <scope>NUCLEOTIDE SEQUENCE [LARGE SCALE GENOMIC DNA]</scope>
    <source>
        <strain evidence="10 11">HYN0043</strain>
    </source>
</reference>
<evidence type="ECO:0000256" key="1">
    <source>
        <dbReference type="ARBA" id="ARBA00000085"/>
    </source>
</evidence>
<dbReference type="OrthoDB" id="1522504at2"/>
<dbReference type="KEGG" id="muh:HYN43_029280"/>
<organism evidence="10 11">
    <name type="scientific">Mucilaginibacter celer</name>
    <dbReference type="NCBI Taxonomy" id="2305508"/>
    <lineage>
        <taxon>Bacteria</taxon>
        <taxon>Pseudomonadati</taxon>
        <taxon>Bacteroidota</taxon>
        <taxon>Sphingobacteriia</taxon>
        <taxon>Sphingobacteriales</taxon>
        <taxon>Sphingobacteriaceae</taxon>
        <taxon>Mucilaginibacter</taxon>
    </lineage>
</organism>
<keyword evidence="11" id="KW-1185">Reference proteome</keyword>
<dbReference type="GO" id="GO:0000155">
    <property type="term" value="F:phosphorelay sensor kinase activity"/>
    <property type="evidence" value="ECO:0007669"/>
    <property type="project" value="InterPro"/>
</dbReference>
<dbReference type="InterPro" id="IPR005467">
    <property type="entry name" value="His_kinase_dom"/>
</dbReference>
<keyword evidence="6 10" id="KW-0418">Kinase</keyword>
<gene>
    <name evidence="10" type="ORF">HYN43_029280</name>
</gene>
<comment type="catalytic activity">
    <reaction evidence="1">
        <text>ATP + protein L-histidine = ADP + protein N-phospho-L-histidine.</text>
        <dbReference type="EC" id="2.7.13.3"/>
    </reaction>
</comment>
<dbReference type="InterPro" id="IPR003661">
    <property type="entry name" value="HisK_dim/P_dom"/>
</dbReference>
<dbReference type="SUPFAM" id="SSF55874">
    <property type="entry name" value="ATPase domain of HSP90 chaperone/DNA topoisomerase II/histidine kinase"/>
    <property type="match status" value="1"/>
</dbReference>
<evidence type="ECO:0000256" key="6">
    <source>
        <dbReference type="ARBA" id="ARBA00022777"/>
    </source>
</evidence>
<accession>A0A494W5N7</accession>
<dbReference type="Gene3D" id="1.10.287.130">
    <property type="match status" value="1"/>
</dbReference>
<evidence type="ECO:0000256" key="5">
    <source>
        <dbReference type="ARBA" id="ARBA00022692"/>
    </source>
</evidence>
<dbReference type="InterPro" id="IPR003594">
    <property type="entry name" value="HATPase_dom"/>
</dbReference>
<evidence type="ECO:0000256" key="4">
    <source>
        <dbReference type="ARBA" id="ARBA00022679"/>
    </source>
</evidence>
<protein>
    <recommendedName>
        <fullName evidence="2">histidine kinase</fullName>
        <ecNumber evidence="2">2.7.13.3</ecNumber>
    </recommendedName>
</protein>